<comment type="subcellular location">
    <subcellularLocation>
        <location evidence="1">Cell membrane</location>
        <topology evidence="1">Multi-pass membrane protein</topology>
    </subcellularLocation>
</comment>
<feature type="transmembrane region" description="Helical" evidence="7">
    <location>
        <begin position="98"/>
        <end position="116"/>
    </location>
</feature>
<feature type="transmembrane region" description="Helical" evidence="7">
    <location>
        <begin position="226"/>
        <end position="249"/>
    </location>
</feature>
<feature type="transmembrane region" description="Helical" evidence="7">
    <location>
        <begin position="354"/>
        <end position="374"/>
    </location>
</feature>
<feature type="domain" description="Major facilitator superfamily (MFS) profile" evidence="8">
    <location>
        <begin position="24"/>
        <end position="408"/>
    </location>
</feature>
<feature type="transmembrane region" description="Helical" evidence="7">
    <location>
        <begin position="269"/>
        <end position="288"/>
    </location>
</feature>
<feature type="transmembrane region" description="Helical" evidence="7">
    <location>
        <begin position="185"/>
        <end position="205"/>
    </location>
</feature>
<feature type="transmembrane region" description="Helical" evidence="7">
    <location>
        <begin position="295"/>
        <end position="314"/>
    </location>
</feature>
<feature type="region of interest" description="Disordered" evidence="6">
    <location>
        <begin position="1"/>
        <end position="20"/>
    </location>
</feature>
<evidence type="ECO:0000256" key="6">
    <source>
        <dbReference type="SAM" id="MobiDB-lite"/>
    </source>
</evidence>
<accession>A0ABN3MFE7</accession>
<keyword evidence="5 7" id="KW-0472">Membrane</keyword>
<evidence type="ECO:0000256" key="1">
    <source>
        <dbReference type="ARBA" id="ARBA00004651"/>
    </source>
</evidence>
<dbReference type="PANTHER" id="PTHR43124">
    <property type="entry name" value="PURINE EFFLUX PUMP PBUE"/>
    <property type="match status" value="1"/>
</dbReference>
<dbReference type="Pfam" id="PF07690">
    <property type="entry name" value="MFS_1"/>
    <property type="match status" value="1"/>
</dbReference>
<dbReference type="EMBL" id="BAAASR010000018">
    <property type="protein sequence ID" value="GAA2500166.1"/>
    <property type="molecule type" value="Genomic_DNA"/>
</dbReference>
<keyword evidence="4 7" id="KW-1133">Transmembrane helix</keyword>
<dbReference type="RefSeq" id="WP_344362170.1">
    <property type="nucleotide sequence ID" value="NZ_BAAASR010000018.1"/>
</dbReference>
<evidence type="ECO:0000256" key="7">
    <source>
        <dbReference type="SAM" id="Phobius"/>
    </source>
</evidence>
<feature type="transmembrane region" description="Helical" evidence="7">
    <location>
        <begin position="160"/>
        <end position="179"/>
    </location>
</feature>
<feature type="compositionally biased region" description="Basic and acidic residues" evidence="6">
    <location>
        <begin position="1"/>
        <end position="11"/>
    </location>
</feature>
<evidence type="ECO:0000256" key="5">
    <source>
        <dbReference type="ARBA" id="ARBA00023136"/>
    </source>
</evidence>
<feature type="transmembrane region" description="Helical" evidence="7">
    <location>
        <begin position="67"/>
        <end position="91"/>
    </location>
</feature>
<evidence type="ECO:0000313" key="9">
    <source>
        <dbReference type="EMBL" id="GAA2500166.1"/>
    </source>
</evidence>
<keyword evidence="3 7" id="KW-0812">Transmembrane</keyword>
<dbReference type="Gene3D" id="1.20.1250.20">
    <property type="entry name" value="MFS general substrate transporter like domains"/>
    <property type="match status" value="2"/>
</dbReference>
<keyword evidence="2" id="KW-1003">Cell membrane</keyword>
<dbReference type="InterPro" id="IPR036259">
    <property type="entry name" value="MFS_trans_sf"/>
</dbReference>
<dbReference type="SUPFAM" id="SSF103473">
    <property type="entry name" value="MFS general substrate transporter"/>
    <property type="match status" value="1"/>
</dbReference>
<dbReference type="Proteomes" id="UP001499942">
    <property type="component" value="Unassembled WGS sequence"/>
</dbReference>
<keyword evidence="10" id="KW-1185">Reference proteome</keyword>
<reference evidence="9 10" key="1">
    <citation type="journal article" date="2019" name="Int. J. Syst. Evol. Microbiol.">
        <title>The Global Catalogue of Microorganisms (GCM) 10K type strain sequencing project: providing services to taxonomists for standard genome sequencing and annotation.</title>
        <authorList>
            <consortium name="The Broad Institute Genomics Platform"/>
            <consortium name="The Broad Institute Genome Sequencing Center for Infectious Disease"/>
            <person name="Wu L."/>
            <person name="Ma J."/>
        </authorList>
    </citation>
    <scope>NUCLEOTIDE SEQUENCE [LARGE SCALE GENOMIC DNA]</scope>
    <source>
        <strain evidence="9 10">JCM 5062</strain>
    </source>
</reference>
<protein>
    <submittedName>
        <fullName evidence="9">MFS transporter</fullName>
    </submittedName>
</protein>
<dbReference type="InterPro" id="IPR050189">
    <property type="entry name" value="MFS_Efflux_Transporters"/>
</dbReference>
<feature type="transmembrane region" description="Helical" evidence="7">
    <location>
        <begin position="122"/>
        <end position="139"/>
    </location>
</feature>
<proteinExistence type="predicted"/>
<feature type="transmembrane region" description="Helical" evidence="7">
    <location>
        <begin position="380"/>
        <end position="399"/>
    </location>
</feature>
<feature type="transmembrane region" description="Helical" evidence="7">
    <location>
        <begin position="320"/>
        <end position="342"/>
    </location>
</feature>
<evidence type="ECO:0000259" key="8">
    <source>
        <dbReference type="PROSITE" id="PS50850"/>
    </source>
</evidence>
<gene>
    <name evidence="9" type="ORF">GCM10010393_35720</name>
</gene>
<comment type="caution">
    <text evidence="9">The sequence shown here is derived from an EMBL/GenBank/DDBJ whole genome shotgun (WGS) entry which is preliminary data.</text>
</comment>
<dbReference type="InterPro" id="IPR011701">
    <property type="entry name" value="MFS"/>
</dbReference>
<evidence type="ECO:0000256" key="2">
    <source>
        <dbReference type="ARBA" id="ARBA00022475"/>
    </source>
</evidence>
<evidence type="ECO:0000313" key="10">
    <source>
        <dbReference type="Proteomes" id="UP001499942"/>
    </source>
</evidence>
<sequence length="412" mass="42068">MTTERIRDGGRDATPPAHPPAGDLLPGIGVRLVLPGLAMIAVCYGLARFSYGLFLPEFRETFHLGPGLLGLVGAGSYVGYCLAIAASGVLCPRLGPRTVVIIAGTVCTAGMCLVAVAPTGTVLAVAVLIAGTSAGFASPPMGDAVDRRVAERHQGAANTWINSGTSIGVLVSGPVALFIGDDWRLAWFAFAAAALAVTVWCVPALPGRDRAAAPPVRGRHGGISRWVNRTTLPLLASSGAMGLVSAVYWTFSRDLVVSRGHLGDTASMVFWMVIGVSGLLGGLAGRLVRTVGLTWALRCCLAAFGAAITTLALAPGSLVLVLASGTAFGACYILLTGIYLIWSIDAFPQQPSAGIALSFALISVGQAVGAPLSGNLTGHFGAVPVFVLFGALSCLAAVVRPRKGTLRGSRGA</sequence>
<evidence type="ECO:0000256" key="3">
    <source>
        <dbReference type="ARBA" id="ARBA00022692"/>
    </source>
</evidence>
<dbReference type="PANTHER" id="PTHR43124:SF3">
    <property type="entry name" value="CHLORAMPHENICOL EFFLUX PUMP RV0191"/>
    <property type="match status" value="1"/>
</dbReference>
<name>A0ABN3MFE7_9ACTN</name>
<evidence type="ECO:0000256" key="4">
    <source>
        <dbReference type="ARBA" id="ARBA00022989"/>
    </source>
</evidence>
<feature type="transmembrane region" description="Helical" evidence="7">
    <location>
        <begin position="28"/>
        <end position="47"/>
    </location>
</feature>
<dbReference type="InterPro" id="IPR020846">
    <property type="entry name" value="MFS_dom"/>
</dbReference>
<organism evidence="9 10">
    <name type="scientific">Streptomyces gobitricini</name>
    <dbReference type="NCBI Taxonomy" id="68211"/>
    <lineage>
        <taxon>Bacteria</taxon>
        <taxon>Bacillati</taxon>
        <taxon>Actinomycetota</taxon>
        <taxon>Actinomycetes</taxon>
        <taxon>Kitasatosporales</taxon>
        <taxon>Streptomycetaceae</taxon>
        <taxon>Streptomyces</taxon>
    </lineage>
</organism>
<dbReference type="PROSITE" id="PS50850">
    <property type="entry name" value="MFS"/>
    <property type="match status" value="1"/>
</dbReference>